<dbReference type="GO" id="GO:0005634">
    <property type="term" value="C:nucleus"/>
    <property type="evidence" value="ECO:0007669"/>
    <property type="project" value="TreeGrafter"/>
</dbReference>
<dbReference type="PROSITE" id="PS50090">
    <property type="entry name" value="MYB_LIKE"/>
    <property type="match status" value="2"/>
</dbReference>
<dbReference type="PROSITE" id="PS51294">
    <property type="entry name" value="HTH_MYB"/>
    <property type="match status" value="2"/>
</dbReference>
<feature type="domain" description="Myb-like" evidence="4">
    <location>
        <begin position="168"/>
        <end position="218"/>
    </location>
</feature>
<evidence type="ECO:0000256" key="3">
    <source>
        <dbReference type="SAM" id="MobiDB-lite"/>
    </source>
</evidence>
<protein>
    <submittedName>
        <fullName evidence="6">Transcription factor MYB98</fullName>
    </submittedName>
</protein>
<dbReference type="Proteomes" id="UP000241890">
    <property type="component" value="Unassembled WGS sequence"/>
</dbReference>
<feature type="domain" description="HTH myb-type" evidence="5">
    <location>
        <begin position="116"/>
        <end position="171"/>
    </location>
</feature>
<evidence type="ECO:0000313" key="6">
    <source>
        <dbReference type="EMBL" id="GBG26132.1"/>
    </source>
</evidence>
<sequence length="627" mass="68548">MSTSSTNMDPNRAPMRHRMHGHSNSISSTTGSAPPPAMNHSYHQHHHLQARAQAPKLFYDHARLPYIHAHAHPHVHHSQGRSHVHPGTLISPSPNENNNHINAKKFAFMHIGGKEEKSLSKRPWSAEEDRTLHATVQRLGAKSWSLIAAELPGRIGKQCRERWHNHLNPDVKKGTWTKEEDRIIFEYHAKLGNQWAEIAKFVRGRTDNAIKNRYYSTMRRLARQAARAAESGSEMPDHPLLKHITITKNGKILPKEPEADGDANADADVRSEGRHALTSDEGAMENDAANKTPAKSAASRKPKNSKSSSGTKRPKPSAAKSTKQRRTSKGKQGIAKRPDLQVQTFRGPSRDLGDFELGSLSKLTPASAEAVNLLGQLSPKMAGLNLSQGIIASPMFGNYTNFANMFLAPPTPAQGGSQLFSPRFDVNSPLAPLLSSRNTPLFGRWGTRTPQHVRQQQQQQQQYQFQQAPQGLPSSSSNSSLLQQQQQQQQDQISQSQHMSQQQHQQMYNQSGNGGGYGNSSSNALFGLGDRTSSGHGFQHIASQTPSASQFHEFDFSIEALEAALVAVSPVNSSNANDGQANLSSEASARSSEDCEPVGPETVEGMSPTSKTRGNTAEREGTATASV</sequence>
<dbReference type="Pfam" id="PF13921">
    <property type="entry name" value="Myb_DNA-bind_6"/>
    <property type="match status" value="1"/>
</dbReference>
<feature type="region of interest" description="Disordered" evidence="3">
    <location>
        <begin position="441"/>
        <end position="531"/>
    </location>
</feature>
<gene>
    <name evidence="6" type="ORF">FCC1311_023522</name>
</gene>
<reference evidence="6 7" key="1">
    <citation type="submission" date="2017-12" db="EMBL/GenBank/DDBJ databases">
        <title>Sequencing, de novo assembly and annotation of complete genome of a new Thraustochytrid species, strain FCC1311.</title>
        <authorList>
            <person name="Sedici K."/>
            <person name="Godart F."/>
            <person name="Aiese Cigliano R."/>
            <person name="Sanseverino W."/>
            <person name="Barakat M."/>
            <person name="Ortet P."/>
            <person name="Marechal E."/>
            <person name="Cagnac O."/>
            <person name="Amato A."/>
        </authorList>
    </citation>
    <scope>NUCLEOTIDE SEQUENCE [LARGE SCALE GENOMIC DNA]</scope>
</reference>
<dbReference type="PANTHER" id="PTHR45614">
    <property type="entry name" value="MYB PROTEIN-RELATED"/>
    <property type="match status" value="1"/>
</dbReference>
<feature type="region of interest" description="Disordered" evidence="3">
    <location>
        <begin position="1"/>
        <end position="50"/>
    </location>
</feature>
<dbReference type="SMART" id="SM00717">
    <property type="entry name" value="SANT"/>
    <property type="match status" value="2"/>
</dbReference>
<keyword evidence="2" id="KW-0238">DNA-binding</keyword>
<dbReference type="FunFam" id="1.10.10.60:FF:000010">
    <property type="entry name" value="Transcriptional activator Myb isoform A"/>
    <property type="match status" value="1"/>
</dbReference>
<feature type="compositionally biased region" description="Polar residues" evidence="3">
    <location>
        <begin position="22"/>
        <end position="32"/>
    </location>
</feature>
<comment type="caution">
    <text evidence="6">The sequence shown here is derived from an EMBL/GenBank/DDBJ whole genome shotgun (WGS) entry which is preliminary data.</text>
</comment>
<dbReference type="OrthoDB" id="2143914at2759"/>
<dbReference type="CDD" id="cd00167">
    <property type="entry name" value="SANT"/>
    <property type="match status" value="2"/>
</dbReference>
<proteinExistence type="predicted"/>
<dbReference type="InterPro" id="IPR017930">
    <property type="entry name" value="Myb_dom"/>
</dbReference>
<dbReference type="PANTHER" id="PTHR45614:SF232">
    <property type="entry name" value="TRANSCRIPTION FACTOR MYB3R-2"/>
    <property type="match status" value="1"/>
</dbReference>
<dbReference type="GO" id="GO:0000981">
    <property type="term" value="F:DNA-binding transcription factor activity, RNA polymerase II-specific"/>
    <property type="evidence" value="ECO:0007669"/>
    <property type="project" value="TreeGrafter"/>
</dbReference>
<evidence type="ECO:0000259" key="5">
    <source>
        <dbReference type="PROSITE" id="PS51294"/>
    </source>
</evidence>
<evidence type="ECO:0000256" key="1">
    <source>
        <dbReference type="ARBA" id="ARBA00022737"/>
    </source>
</evidence>
<feature type="region of interest" description="Disordered" evidence="3">
    <location>
        <begin position="573"/>
        <end position="627"/>
    </location>
</feature>
<keyword evidence="7" id="KW-1185">Reference proteome</keyword>
<feature type="domain" description="Myb-like" evidence="4">
    <location>
        <begin position="116"/>
        <end position="167"/>
    </location>
</feature>
<keyword evidence="1" id="KW-0677">Repeat</keyword>
<evidence type="ECO:0000259" key="4">
    <source>
        <dbReference type="PROSITE" id="PS50090"/>
    </source>
</evidence>
<dbReference type="InterPro" id="IPR050560">
    <property type="entry name" value="MYB_TF"/>
</dbReference>
<feature type="region of interest" description="Disordered" evidence="3">
    <location>
        <begin position="272"/>
        <end position="350"/>
    </location>
</feature>
<dbReference type="EMBL" id="BEYU01000019">
    <property type="protein sequence ID" value="GBG26132.1"/>
    <property type="molecule type" value="Genomic_DNA"/>
</dbReference>
<dbReference type="Gene3D" id="1.10.10.60">
    <property type="entry name" value="Homeodomain-like"/>
    <property type="match status" value="2"/>
</dbReference>
<name>A0A2R5G523_9STRA</name>
<dbReference type="SUPFAM" id="SSF46689">
    <property type="entry name" value="Homeodomain-like"/>
    <property type="match status" value="1"/>
</dbReference>
<feature type="compositionally biased region" description="Basic residues" evidence="3">
    <location>
        <begin position="75"/>
        <end position="84"/>
    </location>
</feature>
<accession>A0A2R5G523</accession>
<feature type="compositionally biased region" description="Low complexity" evidence="3">
    <location>
        <begin position="452"/>
        <end position="511"/>
    </location>
</feature>
<dbReference type="InterPro" id="IPR001005">
    <property type="entry name" value="SANT/Myb"/>
</dbReference>
<evidence type="ECO:0000313" key="7">
    <source>
        <dbReference type="Proteomes" id="UP000241890"/>
    </source>
</evidence>
<feature type="compositionally biased region" description="Polar residues" evidence="3">
    <location>
        <begin position="573"/>
        <end position="590"/>
    </location>
</feature>
<dbReference type="GO" id="GO:0000978">
    <property type="term" value="F:RNA polymerase II cis-regulatory region sequence-specific DNA binding"/>
    <property type="evidence" value="ECO:0007669"/>
    <property type="project" value="TreeGrafter"/>
</dbReference>
<organism evidence="6 7">
    <name type="scientific">Hondaea fermentalgiana</name>
    <dbReference type="NCBI Taxonomy" id="2315210"/>
    <lineage>
        <taxon>Eukaryota</taxon>
        <taxon>Sar</taxon>
        <taxon>Stramenopiles</taxon>
        <taxon>Bigyra</taxon>
        <taxon>Labyrinthulomycetes</taxon>
        <taxon>Thraustochytrida</taxon>
        <taxon>Thraustochytriidae</taxon>
        <taxon>Hondaea</taxon>
    </lineage>
</organism>
<dbReference type="InterPro" id="IPR009057">
    <property type="entry name" value="Homeodomain-like_sf"/>
</dbReference>
<dbReference type="InParanoid" id="A0A2R5G523"/>
<dbReference type="AlphaFoldDB" id="A0A2R5G523"/>
<feature type="compositionally biased region" description="Polar residues" evidence="3">
    <location>
        <begin position="90"/>
        <end position="100"/>
    </location>
</feature>
<feature type="region of interest" description="Disordered" evidence="3">
    <location>
        <begin position="248"/>
        <end position="267"/>
    </location>
</feature>
<feature type="region of interest" description="Disordered" evidence="3">
    <location>
        <begin position="75"/>
        <end position="100"/>
    </location>
</feature>
<feature type="domain" description="HTH myb-type" evidence="5">
    <location>
        <begin position="172"/>
        <end position="222"/>
    </location>
</feature>
<evidence type="ECO:0000256" key="2">
    <source>
        <dbReference type="ARBA" id="ARBA00023125"/>
    </source>
</evidence>